<evidence type="ECO:0000313" key="4">
    <source>
        <dbReference type="Proteomes" id="UP000218675"/>
    </source>
</evidence>
<feature type="transmembrane region" description="Helical" evidence="1">
    <location>
        <begin position="12"/>
        <end position="38"/>
    </location>
</feature>
<dbReference type="AlphaFoldDB" id="A0AAJ2VQE9"/>
<dbReference type="EMBL" id="NSKA01000003">
    <property type="protein sequence ID" value="PAU72109.1"/>
    <property type="molecule type" value="Genomic_DNA"/>
</dbReference>
<organism evidence="2 5">
    <name type="scientific">Vreelandella alkaliphila</name>
    <dbReference type="NCBI Taxonomy" id="272774"/>
    <lineage>
        <taxon>Bacteria</taxon>
        <taxon>Pseudomonadati</taxon>
        <taxon>Pseudomonadota</taxon>
        <taxon>Gammaproteobacteria</taxon>
        <taxon>Oceanospirillales</taxon>
        <taxon>Halomonadaceae</taxon>
        <taxon>Vreelandella</taxon>
    </lineage>
</organism>
<gene>
    <name evidence="3" type="ORF">CK497_10070</name>
    <name evidence="2" type="ORF">SIL78_08450</name>
</gene>
<dbReference type="RefSeq" id="WP_084183612.1">
    <property type="nucleotide sequence ID" value="NZ_CANKXH010000020.1"/>
</dbReference>
<keyword evidence="1" id="KW-0812">Transmembrane</keyword>
<keyword evidence="1" id="KW-1133">Transmembrane helix</keyword>
<reference evidence="2" key="2">
    <citation type="submission" date="2023-11" db="EMBL/GenBank/DDBJ databases">
        <title>MicrobeMod: A computational toolkit for identifying prokaryotic methylation and restriction-modification with nanopore sequencing.</title>
        <authorList>
            <person name="Crits-Christoph A."/>
            <person name="Kang S.C."/>
            <person name="Lee H."/>
            <person name="Ostrov N."/>
        </authorList>
    </citation>
    <scope>NUCLEOTIDE SEQUENCE</scope>
    <source>
        <strain evidence="2">ATCC BAA-953</strain>
    </source>
</reference>
<evidence type="ECO:0000313" key="5">
    <source>
        <dbReference type="Proteomes" id="UP001276761"/>
    </source>
</evidence>
<evidence type="ECO:0000313" key="2">
    <source>
        <dbReference type="EMBL" id="MDX5977594.1"/>
    </source>
</evidence>
<keyword evidence="1" id="KW-0472">Membrane</keyword>
<dbReference type="InterPro" id="IPR018895">
    <property type="entry name" value="DUF2474"/>
</dbReference>
<dbReference type="Proteomes" id="UP000218675">
    <property type="component" value="Unassembled WGS sequence"/>
</dbReference>
<evidence type="ECO:0000256" key="1">
    <source>
        <dbReference type="SAM" id="Phobius"/>
    </source>
</evidence>
<dbReference type="EMBL" id="JAWXXT010000001">
    <property type="protein sequence ID" value="MDX5977594.1"/>
    <property type="molecule type" value="Genomic_DNA"/>
</dbReference>
<sequence length="40" mass="4417">MEPLARRLGWLMIIWFSSVGVLLLLSLGIKLMMGLVGLTS</sequence>
<name>A0AAJ2VQE9_9GAMM</name>
<reference evidence="3 4" key="1">
    <citation type="submission" date="2017-08" db="EMBL/GenBank/DDBJ databases">
        <title>Halomonas binhaiensis sp. nov., isolated from saline alkaline soil.</title>
        <authorList>
            <person name="Wang D."/>
            <person name="Zhang G."/>
        </authorList>
    </citation>
    <scope>NUCLEOTIDE SEQUENCE [LARGE SCALE GENOMIC DNA]</scope>
    <source>
        <strain evidence="3 4">WN018</strain>
    </source>
</reference>
<accession>A0AAJ2VQE9</accession>
<dbReference type="Proteomes" id="UP001276761">
    <property type="component" value="Unassembled WGS sequence"/>
</dbReference>
<evidence type="ECO:0000313" key="3">
    <source>
        <dbReference type="EMBL" id="PAU72109.1"/>
    </source>
</evidence>
<dbReference type="GeneID" id="303165524"/>
<protein>
    <submittedName>
        <fullName evidence="3">DUF2474 domain-containing protein</fullName>
    </submittedName>
    <submittedName>
        <fullName evidence="2">DUF2474 family protein</fullName>
    </submittedName>
</protein>
<dbReference type="Pfam" id="PF10617">
    <property type="entry name" value="DUF2474"/>
    <property type="match status" value="1"/>
</dbReference>
<keyword evidence="4" id="KW-1185">Reference proteome</keyword>
<comment type="caution">
    <text evidence="2">The sequence shown here is derived from an EMBL/GenBank/DDBJ whole genome shotgun (WGS) entry which is preliminary data.</text>
</comment>
<proteinExistence type="predicted"/>